<dbReference type="EMBL" id="OX395127">
    <property type="protein sequence ID" value="CAI5768204.1"/>
    <property type="molecule type" value="Genomic_DNA"/>
</dbReference>
<reference evidence="1" key="1">
    <citation type="submission" date="2022-12" db="EMBL/GenBank/DDBJ databases">
        <authorList>
            <person name="Alioto T."/>
            <person name="Alioto T."/>
            <person name="Gomez Garrido J."/>
        </authorList>
    </citation>
    <scope>NUCLEOTIDE SEQUENCE</scope>
</reference>
<accession>A0AA35NY99</accession>
<sequence length="170" mass="17796">MKPLGEIRGFGLDVHQYADTQLYLSFKSEPVKMMKVLCECLEVVGGWMAANILKLNADKVDVLFGRQEAGRCGELPGPEWGNCAPKGPGAQPGGHFGFAAVNGSAGQFCVQGSCLPAQSGTQAKTLSALRLYCQSSVCSSYLLFGLLQCALRGATCVSGPETATNPECGG</sequence>
<keyword evidence="2" id="KW-1185">Reference proteome</keyword>
<protein>
    <submittedName>
        <fullName evidence="1">Uncharacterized protein</fullName>
    </submittedName>
</protein>
<dbReference type="Proteomes" id="UP001178461">
    <property type="component" value="Chromosome 2"/>
</dbReference>
<proteinExistence type="predicted"/>
<organism evidence="1 2">
    <name type="scientific">Podarcis lilfordi</name>
    <name type="common">Lilford's wall lizard</name>
    <dbReference type="NCBI Taxonomy" id="74358"/>
    <lineage>
        <taxon>Eukaryota</taxon>
        <taxon>Metazoa</taxon>
        <taxon>Chordata</taxon>
        <taxon>Craniata</taxon>
        <taxon>Vertebrata</taxon>
        <taxon>Euteleostomi</taxon>
        <taxon>Lepidosauria</taxon>
        <taxon>Squamata</taxon>
        <taxon>Bifurcata</taxon>
        <taxon>Unidentata</taxon>
        <taxon>Episquamata</taxon>
        <taxon>Laterata</taxon>
        <taxon>Lacertibaenia</taxon>
        <taxon>Lacertidae</taxon>
        <taxon>Podarcis</taxon>
    </lineage>
</organism>
<evidence type="ECO:0000313" key="2">
    <source>
        <dbReference type="Proteomes" id="UP001178461"/>
    </source>
</evidence>
<gene>
    <name evidence="1" type="ORF">PODLI_1B020193</name>
</gene>
<dbReference type="AlphaFoldDB" id="A0AA35NY99"/>
<evidence type="ECO:0000313" key="1">
    <source>
        <dbReference type="EMBL" id="CAI5768204.1"/>
    </source>
</evidence>
<name>A0AA35NY99_9SAUR</name>